<reference evidence="3" key="1">
    <citation type="journal article" date="2019" name="Int. J. Syst. Evol. Microbiol.">
        <title>The Global Catalogue of Microorganisms (GCM) 10K type strain sequencing project: providing services to taxonomists for standard genome sequencing and annotation.</title>
        <authorList>
            <consortium name="The Broad Institute Genomics Platform"/>
            <consortium name="The Broad Institute Genome Sequencing Center for Infectious Disease"/>
            <person name="Wu L."/>
            <person name="Ma J."/>
        </authorList>
    </citation>
    <scope>NUCLEOTIDE SEQUENCE [LARGE SCALE GENOMIC DNA]</scope>
    <source>
        <strain evidence="3">CGMCC 1.15043</strain>
    </source>
</reference>
<dbReference type="EMBL" id="BMHE01000004">
    <property type="protein sequence ID" value="GGI45761.1"/>
    <property type="molecule type" value="Genomic_DNA"/>
</dbReference>
<feature type="domain" description="SLH" evidence="1">
    <location>
        <begin position="139"/>
        <end position="202"/>
    </location>
</feature>
<sequence>MNGTLTASVTPSYASNLKVAWKSSNPNIPSVDAKGNIKALIPGSVTITASADAGITDQSKITVTEGTAVKPDPTDTGVTASPFTDTKGHWASAEIANAYELKVASGYPDFTFRPDASITRSEFTVMLMNGLKPVQEGDPLTFGDTNTIEDWAAKAVKQAVKLGIISGYPDGTFHPTSNITHAEMISMVVKALGNALTAGLSTNYADDADIPDWAKPAAVISGKNKLLGGTQGNHFAPSALTTRAEAVAAIVRMLGLKP</sequence>
<dbReference type="SUPFAM" id="SSF49373">
    <property type="entry name" value="Invasin/intimin cell-adhesion fragments"/>
    <property type="match status" value="1"/>
</dbReference>
<organism evidence="2 3">
    <name type="scientific">Paenibacillus marchantiophytorum</name>
    <dbReference type="NCBI Taxonomy" id="1619310"/>
    <lineage>
        <taxon>Bacteria</taxon>
        <taxon>Bacillati</taxon>
        <taxon>Bacillota</taxon>
        <taxon>Bacilli</taxon>
        <taxon>Bacillales</taxon>
        <taxon>Paenibacillaceae</taxon>
        <taxon>Paenibacillus</taxon>
    </lineage>
</organism>
<dbReference type="PANTHER" id="PTHR43308">
    <property type="entry name" value="OUTER MEMBRANE PROTEIN ALPHA-RELATED"/>
    <property type="match status" value="1"/>
</dbReference>
<dbReference type="InterPro" id="IPR008964">
    <property type="entry name" value="Invasin/intimin_cell_adhesion"/>
</dbReference>
<evidence type="ECO:0000313" key="2">
    <source>
        <dbReference type="EMBL" id="GGI45761.1"/>
    </source>
</evidence>
<evidence type="ECO:0000259" key="1">
    <source>
        <dbReference type="PROSITE" id="PS51272"/>
    </source>
</evidence>
<name>A0ABQ2BU53_9BACL</name>
<dbReference type="InterPro" id="IPR001119">
    <property type="entry name" value="SLH_dom"/>
</dbReference>
<keyword evidence="3" id="KW-1185">Reference proteome</keyword>
<dbReference type="InterPro" id="IPR051465">
    <property type="entry name" value="Cell_Envelope_Struct_Comp"/>
</dbReference>
<accession>A0ABQ2BU53</accession>
<feature type="domain" description="SLH" evidence="1">
    <location>
        <begin position="78"/>
        <end position="138"/>
    </location>
</feature>
<dbReference type="Proteomes" id="UP000615455">
    <property type="component" value="Unassembled WGS sequence"/>
</dbReference>
<dbReference type="InterPro" id="IPR003343">
    <property type="entry name" value="Big_2"/>
</dbReference>
<protein>
    <recommendedName>
        <fullName evidence="1">SLH domain-containing protein</fullName>
    </recommendedName>
</protein>
<gene>
    <name evidence="2" type="ORF">GCM10008018_13770</name>
</gene>
<dbReference type="Pfam" id="PF00395">
    <property type="entry name" value="SLH"/>
    <property type="match status" value="3"/>
</dbReference>
<dbReference type="PROSITE" id="PS51272">
    <property type="entry name" value="SLH"/>
    <property type="match status" value="3"/>
</dbReference>
<dbReference type="Pfam" id="PF02368">
    <property type="entry name" value="Big_2"/>
    <property type="match status" value="1"/>
</dbReference>
<dbReference type="PANTHER" id="PTHR43308:SF5">
    <property type="entry name" value="S-LAYER PROTEIN _ PEPTIDOGLYCAN ENDO-BETA-N-ACETYLGLUCOSAMINIDASE"/>
    <property type="match status" value="1"/>
</dbReference>
<feature type="domain" description="SLH" evidence="1">
    <location>
        <begin position="203"/>
        <end position="258"/>
    </location>
</feature>
<dbReference type="RefSeq" id="WP_189009518.1">
    <property type="nucleotide sequence ID" value="NZ_BMHE01000004.1"/>
</dbReference>
<proteinExistence type="predicted"/>
<comment type="caution">
    <text evidence="2">The sequence shown here is derived from an EMBL/GenBank/DDBJ whole genome shotgun (WGS) entry which is preliminary data.</text>
</comment>
<evidence type="ECO:0000313" key="3">
    <source>
        <dbReference type="Proteomes" id="UP000615455"/>
    </source>
</evidence>
<dbReference type="Gene3D" id="2.60.40.1080">
    <property type="match status" value="1"/>
</dbReference>